<reference evidence="2" key="1">
    <citation type="journal article" date="2021" name="Mol. Plant Microbe Interact.">
        <title>Complete Genome Sequence of the Plant-Pathogenic Fungus Colletotrichum lupini.</title>
        <authorList>
            <person name="Baroncelli R."/>
            <person name="Pensec F."/>
            <person name="Da Lio D."/>
            <person name="Boufleur T."/>
            <person name="Vicente I."/>
            <person name="Sarrocco S."/>
            <person name="Picot A."/>
            <person name="Baraldi E."/>
            <person name="Sukno S."/>
            <person name="Thon M."/>
            <person name="Le Floch G."/>
        </authorList>
    </citation>
    <scope>NUCLEOTIDE SEQUENCE</scope>
    <source>
        <strain evidence="2">IMI 504893</strain>
    </source>
</reference>
<name>A0A9Q8WAE7_9PEZI</name>
<evidence type="ECO:0000313" key="2">
    <source>
        <dbReference type="EMBL" id="UQC75966.1"/>
    </source>
</evidence>
<feature type="region of interest" description="Disordered" evidence="1">
    <location>
        <begin position="476"/>
        <end position="498"/>
    </location>
</feature>
<sequence>MWARITEWSRKKKKRSEKLGMRAQNKVPILLHLDAWFIDYYRPVMANQTCEPWAERLHIIAEFPFGMDLLLMLSIRVALPSSGDTQTYLIHTQYPHPGFGNLASMAGNFVSLLPIVDETLASVLCSEHPGQQKKQARRRMPPQSVVLMMYRMTLDGWTAVGIPSSTHPDDDSANAAIPSRALFILPPSSESQIIPRIPLLELAAVDIQSEAKGSLDELVWQLFSSRVSHPLTKVHPRASLPIRKRDRIGEKKKGKTGETGLLKGLWGSNKRSNGAIVHPLHPDWWYFPMDHMDTKRPSKPCCTPLRSHGIPKVGRLPKVIPRRISRTSYPLDIAGGGVVHVARSCCECVVFREGGRFLDFMDGNQGQPGHVVLACLVHRDDNPQRVLIWVSKGVRPVGCSGDCRPEGPAGSWAELVTERGWCLTDVPALPMVRQGKYPSPMDLFSSASPFSNKTTSDATIRRSVPTQPESLKTTVKSQGTETLINNHDPSYRGGTPRGTSKVHLVISTSPRSSLTDLPWWKPPVCPFAQTAHELLTVSPQPPCHEAVNLDLDVDRDQHHSSVDGREPLEPAPHSHGRAKWQIFSLLEETCLGPMEDNRQFSIPTSVLWSNEVAATKRGCNSRRVLNRVALPILNLYYSRCGFLFLSFVETCFHDHGQFPLHRGLGKPDTNERDWQMASARLLQQIKLVRVRPVLQLCICICIASWSTLASGCGYLDDPSSQPNLKTSSHTSCIHTNHTVPSISRAQLMGRWITYTRAPEPDMHHIPTTIVWDPSLALETSASVRDQRPTAGSLHNTLRIIPYFPTQDSQHLELGRSDYGRANAQPSSRDSFPHNIILLPCSCERKISYRQCIRVAIAVDVAVSHGRIADCRSKIAHLLAYGSVASTRANALRYGVPWSSVLFV</sequence>
<protein>
    <submittedName>
        <fullName evidence="2">Uncharacterized protein</fullName>
    </submittedName>
</protein>
<organism evidence="2 3">
    <name type="scientific">Colletotrichum lupini</name>
    <dbReference type="NCBI Taxonomy" id="145971"/>
    <lineage>
        <taxon>Eukaryota</taxon>
        <taxon>Fungi</taxon>
        <taxon>Dikarya</taxon>
        <taxon>Ascomycota</taxon>
        <taxon>Pezizomycotina</taxon>
        <taxon>Sordariomycetes</taxon>
        <taxon>Hypocreomycetidae</taxon>
        <taxon>Glomerellales</taxon>
        <taxon>Glomerellaceae</taxon>
        <taxon>Colletotrichum</taxon>
        <taxon>Colletotrichum acutatum species complex</taxon>
    </lineage>
</organism>
<dbReference type="AlphaFoldDB" id="A0A9Q8WAE7"/>
<gene>
    <name evidence="2" type="ORF">CLUP02_17475</name>
</gene>
<proteinExistence type="predicted"/>
<keyword evidence="3" id="KW-1185">Reference proteome</keyword>
<dbReference type="RefSeq" id="XP_049137609.1">
    <property type="nucleotide sequence ID" value="XM_049296385.1"/>
</dbReference>
<evidence type="ECO:0000256" key="1">
    <source>
        <dbReference type="SAM" id="MobiDB-lite"/>
    </source>
</evidence>
<feature type="compositionally biased region" description="Polar residues" evidence="1">
    <location>
        <begin position="476"/>
        <end position="488"/>
    </location>
</feature>
<dbReference type="Proteomes" id="UP000830671">
    <property type="component" value="Chromosome 10"/>
</dbReference>
<dbReference type="GeneID" id="73351395"/>
<dbReference type="EMBL" id="CP019472">
    <property type="protein sequence ID" value="UQC75966.1"/>
    <property type="molecule type" value="Genomic_DNA"/>
</dbReference>
<dbReference type="KEGG" id="clup:CLUP02_17475"/>
<evidence type="ECO:0000313" key="3">
    <source>
        <dbReference type="Proteomes" id="UP000830671"/>
    </source>
</evidence>
<accession>A0A9Q8WAE7</accession>